<gene>
    <name evidence="3" type="ORF">RFULGI_LOCUS11002</name>
</gene>
<dbReference type="GO" id="GO:0007165">
    <property type="term" value="P:signal transduction"/>
    <property type="evidence" value="ECO:0007669"/>
    <property type="project" value="TreeGrafter"/>
</dbReference>
<organism evidence="3 4">
    <name type="scientific">Racocetra fulgida</name>
    <dbReference type="NCBI Taxonomy" id="60492"/>
    <lineage>
        <taxon>Eukaryota</taxon>
        <taxon>Fungi</taxon>
        <taxon>Fungi incertae sedis</taxon>
        <taxon>Mucoromycota</taxon>
        <taxon>Glomeromycotina</taxon>
        <taxon>Glomeromycetes</taxon>
        <taxon>Diversisporales</taxon>
        <taxon>Gigasporaceae</taxon>
        <taxon>Racocetra</taxon>
    </lineage>
</organism>
<evidence type="ECO:0000256" key="1">
    <source>
        <dbReference type="SAM" id="MobiDB-lite"/>
    </source>
</evidence>
<comment type="caution">
    <text evidence="3">The sequence shown here is derived from an EMBL/GenBank/DDBJ whole genome shotgun (WGS) entry which is preliminary data.</text>
</comment>
<dbReference type="InterPro" id="IPR050167">
    <property type="entry name" value="Ser_Thr_protein_kinase"/>
</dbReference>
<dbReference type="GO" id="GO:0005737">
    <property type="term" value="C:cytoplasm"/>
    <property type="evidence" value="ECO:0007669"/>
    <property type="project" value="TreeGrafter"/>
</dbReference>
<proteinExistence type="predicted"/>
<dbReference type="AlphaFoldDB" id="A0A9N9HYW3"/>
<evidence type="ECO:0000313" key="4">
    <source>
        <dbReference type="Proteomes" id="UP000789396"/>
    </source>
</evidence>
<keyword evidence="4" id="KW-1185">Reference proteome</keyword>
<feature type="region of interest" description="Disordered" evidence="1">
    <location>
        <begin position="46"/>
        <end position="78"/>
    </location>
</feature>
<dbReference type="Pfam" id="PF07714">
    <property type="entry name" value="PK_Tyr_Ser-Thr"/>
    <property type="match status" value="1"/>
</dbReference>
<dbReference type="GO" id="GO:0004672">
    <property type="term" value="F:protein kinase activity"/>
    <property type="evidence" value="ECO:0007669"/>
    <property type="project" value="InterPro"/>
</dbReference>
<dbReference type="PANTHER" id="PTHR23257:SF958">
    <property type="entry name" value="SERINE_THREONINE-PROTEIN KINASE WNK4"/>
    <property type="match status" value="1"/>
</dbReference>
<dbReference type="Gene3D" id="1.10.510.10">
    <property type="entry name" value="Transferase(Phosphotransferase) domain 1"/>
    <property type="match status" value="2"/>
</dbReference>
<name>A0A9N9HYW3_9GLOM</name>
<dbReference type="InterPro" id="IPR011009">
    <property type="entry name" value="Kinase-like_dom_sf"/>
</dbReference>
<dbReference type="EMBL" id="CAJVPZ010022895">
    <property type="protein sequence ID" value="CAG8713539.1"/>
    <property type="molecule type" value="Genomic_DNA"/>
</dbReference>
<accession>A0A9N9HYW3</accession>
<dbReference type="Proteomes" id="UP000789396">
    <property type="component" value="Unassembled WGS sequence"/>
</dbReference>
<reference evidence="3" key="1">
    <citation type="submission" date="2021-06" db="EMBL/GenBank/DDBJ databases">
        <authorList>
            <person name="Kallberg Y."/>
            <person name="Tangrot J."/>
            <person name="Rosling A."/>
        </authorList>
    </citation>
    <scope>NUCLEOTIDE SEQUENCE</scope>
    <source>
        <strain evidence="3">IN212</strain>
    </source>
</reference>
<evidence type="ECO:0000313" key="3">
    <source>
        <dbReference type="EMBL" id="CAG8713539.1"/>
    </source>
</evidence>
<feature type="domain" description="Serine-threonine/tyrosine-protein kinase catalytic" evidence="2">
    <location>
        <begin position="195"/>
        <end position="266"/>
    </location>
</feature>
<dbReference type="OrthoDB" id="3269467at2759"/>
<evidence type="ECO:0000259" key="2">
    <source>
        <dbReference type="Pfam" id="PF07714"/>
    </source>
</evidence>
<dbReference type="SUPFAM" id="SSF56112">
    <property type="entry name" value="Protein kinase-like (PK-like)"/>
    <property type="match status" value="1"/>
</dbReference>
<feature type="non-terminal residue" evidence="3">
    <location>
        <position position="1"/>
    </location>
</feature>
<feature type="compositionally biased region" description="Polar residues" evidence="1">
    <location>
        <begin position="54"/>
        <end position="69"/>
    </location>
</feature>
<feature type="non-terminal residue" evidence="3">
    <location>
        <position position="377"/>
    </location>
</feature>
<sequence length="377" mass="43373">QKSQLTSTFSSTKNLFNLIPNSQIPKTPTTSISSPSRSLFNLIVKPQTPKPLGDSQTSTTKKSIDSMDTQQNQKKSNSSLQLHNKDFKYWGIENEYGEKFYYIKEDVYVARVVRGHRIYIQGGYYEQEINKEIEYMQELAKGLYFYMITGWGEFKLKDLLLSERGKLDWKQKVSIACGIANALQHIHQQGKMHYDLSSFSIILWELSAEKLPFDLISDEYIYKIVNKRPKPESIAGTPIVYQDLMIKGWVQNPDDRPTMDEVFKSLKILKSDFKNGQDIKKVSETSYFANKFDMTFNQKASETSSLTNKFDTELELESNVLSNEWNDDSTIFVPDFTTNPTNRDDFDFNDKTPSRTLSLNSVSTVSQDHLYSAITSP</sequence>
<protein>
    <submittedName>
        <fullName evidence="3">5581_t:CDS:1</fullName>
    </submittedName>
</protein>
<dbReference type="InterPro" id="IPR001245">
    <property type="entry name" value="Ser-Thr/Tyr_kinase_cat_dom"/>
</dbReference>
<dbReference type="PANTHER" id="PTHR23257">
    <property type="entry name" value="SERINE-THREONINE PROTEIN KINASE"/>
    <property type="match status" value="1"/>
</dbReference>